<sequence>MTNSGKAITNSAQSSNVIWLAALIVVFTGLMLYMVVSLGKDIDSHSIDSTIYHFEDQSRTLQLHDIASLDADEWTDITELNFGLTNAHQWMKVDLPRASHGSYLEIDYAMLDSIIIWVNAIEDDHLTLIEKYNLGDTLPFLQRPVIHDRFLVPIPKLDENLQLMLRVRSNGPVKSPLKIWTAQEYVAYTSSHRLFMGLFFGYMFAMGLINLFVFVTTRNQVYLAYAGYVFAFALLIASVHGLGFRFLWPNSPWLQERSTIIFAYMTMSFILVFSSKILNLKENGGTYARIFQFLTVFYIGATIASFVVPYSFMIKLLLLLFLFAIPIILLVSMSLAFRGSVIARYFSAAWGVLLLSGILASADNFHWVVLPIDSSYLLMIGATTETLLLALALAMNYSAQRVDARRAHMEAAENEKRTMEVQDEAYRLEQRAKEELEKEVQARTQEFEDALEQLSTINTELKGLSETDALTGLTNRYFFEQTLKSETARSRRERQVISLAVLDIDHFKQVNDTYGHQVGDDCLVAFAQVLQEQLKRPGDLVARIGGEEFVVLLPNTNLDGAKDFLEQCRVAVENLKVSSQGHTVNFTVSIGLCSKVIGSQDDSNKILAYADKLLYQAKESGRNCIKAGNF</sequence>
<evidence type="ECO:0000256" key="3">
    <source>
        <dbReference type="ARBA" id="ARBA00034247"/>
    </source>
</evidence>
<dbReference type="InterPro" id="IPR000160">
    <property type="entry name" value="GGDEF_dom"/>
</dbReference>
<feature type="transmembrane region" description="Helical" evidence="5">
    <location>
        <begin position="222"/>
        <end position="248"/>
    </location>
</feature>
<dbReference type="FunFam" id="3.30.70.270:FF:000001">
    <property type="entry name" value="Diguanylate cyclase domain protein"/>
    <property type="match status" value="1"/>
</dbReference>
<comment type="cofactor">
    <cofactor evidence="1">
        <name>Mg(2+)</name>
        <dbReference type="ChEBI" id="CHEBI:18420"/>
    </cofactor>
</comment>
<dbReference type="Proteomes" id="UP001249020">
    <property type="component" value="Unassembled WGS sequence"/>
</dbReference>
<dbReference type="SMART" id="SM00267">
    <property type="entry name" value="GGDEF"/>
    <property type="match status" value="1"/>
</dbReference>
<dbReference type="InterPro" id="IPR011623">
    <property type="entry name" value="7TMR_DISM_rcpt_extracell_dom1"/>
</dbReference>
<keyword evidence="5" id="KW-1133">Transmembrane helix</keyword>
<dbReference type="PROSITE" id="PS50887">
    <property type="entry name" value="GGDEF"/>
    <property type="match status" value="1"/>
</dbReference>
<name>A0AAW8R0W3_9ALTE</name>
<feature type="transmembrane region" description="Helical" evidence="5">
    <location>
        <begin position="16"/>
        <end position="36"/>
    </location>
</feature>
<dbReference type="Gene3D" id="2.60.40.2380">
    <property type="match status" value="1"/>
</dbReference>
<feature type="transmembrane region" description="Helical" evidence="5">
    <location>
        <begin position="349"/>
        <end position="370"/>
    </location>
</feature>
<dbReference type="EC" id="2.7.7.65" evidence="2"/>
<dbReference type="PANTHER" id="PTHR45138:SF9">
    <property type="entry name" value="DIGUANYLATE CYCLASE DGCM-RELATED"/>
    <property type="match status" value="1"/>
</dbReference>
<evidence type="ECO:0000259" key="6">
    <source>
        <dbReference type="PROSITE" id="PS50887"/>
    </source>
</evidence>
<evidence type="ECO:0000256" key="4">
    <source>
        <dbReference type="SAM" id="Coils"/>
    </source>
</evidence>
<dbReference type="InterPro" id="IPR011622">
    <property type="entry name" value="7TMR_DISM_rcpt_extracell_dom2"/>
</dbReference>
<dbReference type="AlphaFoldDB" id="A0AAW8R0W3"/>
<keyword evidence="7" id="KW-0808">Transferase</keyword>
<dbReference type="Gene3D" id="3.30.70.270">
    <property type="match status" value="1"/>
</dbReference>
<keyword evidence="5" id="KW-0812">Transmembrane</keyword>
<proteinExistence type="predicted"/>
<feature type="transmembrane region" description="Helical" evidence="5">
    <location>
        <begin position="376"/>
        <end position="399"/>
    </location>
</feature>
<organism evidence="7 8">
    <name type="scientific">Brumicola blandensis</name>
    <dbReference type="NCBI Taxonomy" id="3075611"/>
    <lineage>
        <taxon>Bacteria</taxon>
        <taxon>Pseudomonadati</taxon>
        <taxon>Pseudomonadota</taxon>
        <taxon>Gammaproteobacteria</taxon>
        <taxon>Alteromonadales</taxon>
        <taxon>Alteromonadaceae</taxon>
        <taxon>Brumicola</taxon>
    </lineage>
</organism>
<reference evidence="7 8" key="1">
    <citation type="submission" date="2023-09" db="EMBL/GenBank/DDBJ databases">
        <authorList>
            <person name="Rey-Velasco X."/>
        </authorList>
    </citation>
    <scope>NUCLEOTIDE SEQUENCE [LARGE SCALE GENOMIC DNA]</scope>
    <source>
        <strain evidence="7 8">W409</strain>
    </source>
</reference>
<dbReference type="InterPro" id="IPR029787">
    <property type="entry name" value="Nucleotide_cyclase"/>
</dbReference>
<dbReference type="Pfam" id="PF07696">
    <property type="entry name" value="7TMR-DISMED2"/>
    <property type="match status" value="1"/>
</dbReference>
<evidence type="ECO:0000256" key="2">
    <source>
        <dbReference type="ARBA" id="ARBA00012528"/>
    </source>
</evidence>
<dbReference type="GO" id="GO:0052621">
    <property type="term" value="F:diguanylate cyclase activity"/>
    <property type="evidence" value="ECO:0007669"/>
    <property type="project" value="UniProtKB-EC"/>
</dbReference>
<keyword evidence="7" id="KW-0548">Nucleotidyltransferase</keyword>
<dbReference type="PANTHER" id="PTHR45138">
    <property type="entry name" value="REGULATORY COMPONENTS OF SENSORY TRANSDUCTION SYSTEM"/>
    <property type="match status" value="1"/>
</dbReference>
<evidence type="ECO:0000256" key="5">
    <source>
        <dbReference type="SAM" id="Phobius"/>
    </source>
</evidence>
<evidence type="ECO:0000313" key="7">
    <source>
        <dbReference type="EMBL" id="MDT0582379.1"/>
    </source>
</evidence>
<keyword evidence="5" id="KW-0472">Membrane</keyword>
<feature type="transmembrane region" description="Helical" evidence="5">
    <location>
        <begin position="260"/>
        <end position="278"/>
    </location>
</feature>
<gene>
    <name evidence="7" type="ORF">RM544_07495</name>
</gene>
<dbReference type="InterPro" id="IPR050469">
    <property type="entry name" value="Diguanylate_Cyclase"/>
</dbReference>
<feature type="transmembrane region" description="Helical" evidence="5">
    <location>
        <begin position="194"/>
        <end position="215"/>
    </location>
</feature>
<comment type="catalytic activity">
    <reaction evidence="3">
        <text>2 GTP = 3',3'-c-di-GMP + 2 diphosphate</text>
        <dbReference type="Rhea" id="RHEA:24898"/>
        <dbReference type="ChEBI" id="CHEBI:33019"/>
        <dbReference type="ChEBI" id="CHEBI:37565"/>
        <dbReference type="ChEBI" id="CHEBI:58805"/>
        <dbReference type="EC" id="2.7.7.65"/>
    </reaction>
</comment>
<feature type="coiled-coil region" evidence="4">
    <location>
        <begin position="409"/>
        <end position="453"/>
    </location>
</feature>
<dbReference type="EMBL" id="JAVRIE010000002">
    <property type="protein sequence ID" value="MDT0582379.1"/>
    <property type="molecule type" value="Genomic_DNA"/>
</dbReference>
<evidence type="ECO:0000256" key="1">
    <source>
        <dbReference type="ARBA" id="ARBA00001946"/>
    </source>
</evidence>
<dbReference type="Pfam" id="PF00990">
    <property type="entry name" value="GGDEF"/>
    <property type="match status" value="1"/>
</dbReference>
<accession>A0AAW8R0W3</accession>
<keyword evidence="8" id="KW-1185">Reference proteome</keyword>
<feature type="transmembrane region" description="Helical" evidence="5">
    <location>
        <begin position="316"/>
        <end position="337"/>
    </location>
</feature>
<feature type="domain" description="GGDEF" evidence="6">
    <location>
        <begin position="495"/>
        <end position="630"/>
    </location>
</feature>
<dbReference type="SUPFAM" id="SSF55073">
    <property type="entry name" value="Nucleotide cyclase"/>
    <property type="match status" value="1"/>
</dbReference>
<dbReference type="NCBIfam" id="TIGR00254">
    <property type="entry name" value="GGDEF"/>
    <property type="match status" value="1"/>
</dbReference>
<evidence type="ECO:0000313" key="8">
    <source>
        <dbReference type="Proteomes" id="UP001249020"/>
    </source>
</evidence>
<protein>
    <recommendedName>
        <fullName evidence="2">diguanylate cyclase</fullName>
        <ecNumber evidence="2">2.7.7.65</ecNumber>
    </recommendedName>
</protein>
<dbReference type="Pfam" id="PF07695">
    <property type="entry name" value="7TMR-DISM_7TM"/>
    <property type="match status" value="1"/>
</dbReference>
<dbReference type="InterPro" id="IPR043128">
    <property type="entry name" value="Rev_trsase/Diguanyl_cyclase"/>
</dbReference>
<keyword evidence="4" id="KW-0175">Coiled coil</keyword>
<dbReference type="CDD" id="cd01949">
    <property type="entry name" value="GGDEF"/>
    <property type="match status" value="1"/>
</dbReference>
<comment type="caution">
    <text evidence="7">The sequence shown here is derived from an EMBL/GenBank/DDBJ whole genome shotgun (WGS) entry which is preliminary data.</text>
</comment>
<dbReference type="RefSeq" id="WP_311361143.1">
    <property type="nucleotide sequence ID" value="NZ_JAVRIE010000002.1"/>
</dbReference>
<feature type="transmembrane region" description="Helical" evidence="5">
    <location>
        <begin position="290"/>
        <end position="310"/>
    </location>
</feature>